<accession>A0A562WRC5</accession>
<dbReference type="InterPro" id="IPR013783">
    <property type="entry name" value="Ig-like_fold"/>
</dbReference>
<protein>
    <submittedName>
        <fullName evidence="5">Carboxypeptidase family protein</fullName>
    </submittedName>
</protein>
<evidence type="ECO:0000256" key="3">
    <source>
        <dbReference type="SAM" id="MobiDB-lite"/>
    </source>
</evidence>
<dbReference type="SUPFAM" id="SSF49452">
    <property type="entry name" value="Starch-binding domain-like"/>
    <property type="match status" value="7"/>
</dbReference>
<sequence length="5886" mass="602960">MGIINRSRYMCFIGTLYLLLVSLTSAHAYEGRFLAQDDIILYGMQLTAAPAKQTVPKNIATIVSTYLQVPTMPAGQIPPLAPDATVRATLRGPGLETPLELAVPANSPFNIPPLTVPGSYSLDGIRLESGGQVLFYGTPESVKIEVIEKLLVTQVTARPLTAQEIRDKGIVFDKSNFQAYNFTAAFAIKPGQEINITMPVILPRLQTTQDVPVDGIRIPGIQGAQIQTLSTIIPDSLKLAQTSIPNLSVQSFTLKPDIPVGNNFFLPPIPGVVVIPGDIGFLNQYFSVMLMVGNVAPADSNLVVKDIKAEIILPPGRDEVVNTSDDPLRMAKTDRGESPRIQPVAKPGPDGKLGTGDDISELAPGETGNAEFLVEGRREGSHTVEMEITGTLYGLPIGPVPIRGRAMGTVLVRNPTFTMTFTHPDLVNAGERYNLDVTVTNTSDSPANFVSINLYPRYISGATLVGDPVRSIDSILPGDSATISYELISQVTGNVFAATLDSDEHIKGKFLLKTSVGELGIPLSPDSLVLPKEANSLPEELRKAALGMLGKAYATATAPAAALPKDVLRFGKKIVWDRGIETAEAGFRYALHEELPATASQLLMDFMGSNYSRIAELYPNQADRDAAVTDFTGFDDLRRRSVRGDTFAAAVANILKDEVAAKGALAFHRDLATRLAYRPGFVSLLATGDSGPLPVTISLVDGSGKRLGGVDAKGKVTKEIPFADYLLLNDTTGATTGQLAMMAVPGRGPLSLRIDPVSGVTAGSYTLSLIYPDATGALHQVSWSGLSGQQAPLFIPAAGDPVQLAVVAAGTGVPPAGSDLIPDLSPSIISVVQQPQADVHKCDAKDPGEPLGRVVAMLFSEEVTPESVQDKLPPELIANYSPEGNKVVGVSLQPGRRIAFVALRDPLGPFVPRTMTVANVVDRRGHAMAPQTVPMEATIEAFGGVVSGRILQADGSLVPGSEIRLVLQRMCDDEWVDVGIAAKLTDANAHYQWDYVRGGAFRVKEIAMDPDTNDVRRLQFSIARHGQRLNADIVFLGRGTVQGRVFGEDGVTPLKDVRIKVTNLVDQTEYGATTDANGRYVITRVPIGNSLVEAVHVETNSHAAQSTYIGTAGEVVELNLVLLTEQVKTITVKYGQVSGVVLRPDGATPVPGVPVIAFYQSGSQPGVTCPKPGECPVAMVTTDKNGAYLFPSIPAGSHRINSFDQAVYQEGNINLPLAADAKITGNILLNGGFGTVQGTVLDSEGRPVAGAQVGGGLVLATTDVNGAYELKDVPLGHAKIVAVSQALGASGSTEIDIIRNGELVNATIVLSAQGGVYGTVYLADGISPAGGIDVFALRQGDSGMQIAGTAVTNAQGQYQIKPLPVMTGAEYTISAFLPDLSDGNVTTTKVLFNGHQARANVTFKGKGRVEGVIYDDDGKTPLKARVSVSGLTVRSARGPGGKSVGLGFAHTPHIRIVDNDFSTGRFSFDNVFVGQFVITAGGAFSPDPITFSDAINQDGETRQVVLKLLPTSVITGRVYQPDGFTPVGEAVKVTFHSEETKKFCRETSIGEMICDTIPQGIQEENVYTLPDDGTSKVGGTFKVPIVNAGDFTLTAMDPVTGKSARVKGHVAAGQTADVKLRLIGKADVTVRVFGSDGVTPIIGARVDLERSEFPPIKKTGTAVDGTITFTGIDEGTFVVFAQDLSRGFSARKSGKVVKDGEKVTIDVYLYDATGVVYGTVYRPDGVTPVPNADVAIFNGQGPLAFNTTDSNGQYRQGTIPLGPVNVKVFEAATGRRGGGSGTVDLAGQQVPIMINEAAIGHVRGVAYDAVTMAPLRGWRVQLSISFPDGSALTLIGTTGPDGSYFFPGIPQGAFSVTVSRDGLGSASATGIITRENELIDLPLVVNLLKPALGSMDGMVFNTDGTPAKNYAICIDPSGEGCGVSLTAGEDGTFHAADLSLGRHTVVAKSQVTASSGSAMADLAFAGEAAVVKIVVDGLGSVSPVVVWQDNSPASGVQVVLEKAPNAGCGSSTCTRYGDSNGTATFTAVPPGNYTVWAHDPVRGLSGAASGVLHVGDNATPRLVLEVNGTVTGTAIYPDAVKRAGIIAALTGTTAAGAAAQHYTATDANGDFTLRGIKSGTYTLNLLDPLGSGMGRKYLVVNGLENVGTIILDDAPPSVRTISPVPGALKVALGQKVVITFSEPVQPGSVTAATVTVNDGSGTVAGTIAMGDGNTTVTFTPIAPLKEQTIYTVKVFGVTDNLDRPMARPFVASFTTEDRTPPAFQSVDPAAGTSGVPLESVIRIVYNEPIDPAAFSGPAITLSRGGAPVAGRVDAIFGNTGLVFTPTYPLVESGAYQVAVQPATDLSGNRQQSGLTYSFSALDRTPPVIAGLSPSNNGTVIEGSVASVSVNLGGASDVAFVDFMVNGTIVGTDRTIADGFKFNILSVPSLGKPGDTIRISAVATDTSGNRGTAVDTLFTITADTPPTVAISAPADGSAFKTGERVNVSVAANDDLGVSLVGYQAIGGQAPAAATTDVVPASTATTKNFAFYVPVDAIPGSTITVNATAIDTKGQTTKARPVNITVLDATPPQVGFTSPVTGAKVKPGQQVTAVVSAADLGGVASLEFRVSGGTVYSENRVIDPALNAVATTFTFTVSPAASPLETVNLDVTAVDKAGNRASAGQVKLAVADTHAPQVTLRTLTGSTEMVPGQPLTIVVDASDEVGVQRIDLTASGALTYANAKGISPPLGSAQAQFLITIPTTLADGATLNLQATAVDLSGNVSAPASLVLRGQSLPGVTLPASLVLNAGDQRQIDLLLSAPAPANGAIVSITSANAGIAVATPTLIFAPGEQSKPITISAVSGGTVQLRAFIGSVERTAMTVTVGGGIVTGTVYNPYPNPVAGAEVMINGYSVTTDATGRFSISGIAGPGVTFRANDPQTKLKGYLAASMNAANGYLKDVQIQLIPAASLAGTVRKADGVTSAGAGVQVDVFRSGDLSTPLDTVFTDAAGHFEFPLLQVGTYVINAATGQGEKGRANAAILQSGLDVNVVVVFLGKGNITGLVVDGAGTPVANPELRLGSYSLFGAEQRLANGPGSGTFSFSDIFVGDFSLSARDPVTRMSAGASGKIATNGETVQLTLRLASVGSITGTVYRYDGVTPVSGATVSAGSASTTTDTSGGYLLETVPLGVYTVTADDKSARSRSSAPVSLQTHGATVTRNLTMPGQGNVVVTVTNASGPVGNADVTLHDGYGTVTQKTAADGVTIFNQVQAGNVSLYAYSGNASATGSASVAVGGSPAVALALPTIQVPVASITGIVYAPDGKTPLAGITVGGGQWSVATGADGTYRLDNHRLATYQLYFVDSTGMVRAKAANVVLNQDGQTVVRDVTLVGLGSVSGRVLMPDASSASSIRVNVRSMNADFGRTATAITDAAGYYLVERLPVGQFTVSAGDAARQLLGETAGLINADGDTASGDIVLQNNAFTPPRTLQDGNLYSYDIQQDGTLANGQNGAFTQNGRKGAVALELIAGSIVMPFAGDPIATQEDQSRELALRQQNLAGLNVTRKVFVPRDGYFARYLEIVSNPTLAPVTVDLRLRTNFSAGSAGVIATSSGDSDLQVIDPATRDYWAVIDDGNATQPPAVALVWGGTGAVPPSSAAFAAASGGSPANLQATWQSVTVQPGQTMALLHFVVQGISRDGAKSAAERLVQMPPETLSGLSGDELAAIANFVVPADGSSPLASLPPLTGEITGQVLASDGLTPAPAGTPVTIVSDQPIFAKSFQTTTDGSGIFRFSSNLFSASPSIGIPLTGFTLTARVARGAAFDSPPVAGSFGAGTSSTTKNVAFSNSGILAGTVQSGSGLPLAGVSVRIANGAYNASATTPQDGSYRFAFLPPGSYSITVEKVSSQGGSAVIGYAVVVTAGSETRNDLIFPALATVTGSVKSASGTAVGGATVRLAAAGFQRTAGSDSSGSVTFFEVPAGSYSVTATDPGSGLTATAPVTVIGSGTTPFTLAFPSSGRISGSVLFADNVTPASGVLVEIFDAVTGALLKSVTSGSSFETGILVSNAASFRVRGTFTYATAGGNRSVGAELIVPGFGGSNVTVPAKLTLPVNRTTLLTRLFLADSSRYLGDSLTIEARSRGDGTLLTTCSSGTISGECSMTNLVAGSDGITVRAVGSGGTVAEKSATVTASSGTTTVDLTVPVTGATMPVTFYDGNGAPYRIEADGRLSSGLNTLFETGSASTGGAVLELVAGGITQRFTGGSAAVIPSGSGRELALRQDNLAGLTVIRRIAVPADGYFVRYLDTLINTGSAPVTVDLNLRSQLAATGSAPQLVTTSNGDANLLPSLDRWAMFDDGVQDDPFLVPTANLPPMAAVWQGSGATLTPAGLSYGAGGELLTSWGSVTVPAGGSVELLHFVTQQASRSGAQASAGRLALLPPEVLAGLSSSDRAAIRNFAVPASGQGVLQPLPPLDGTVSGKVIANDGVTLAPAGSPVSFTSSNAYYGRTYRTVTDAAGIFSFSTALDKGPATVGIVRDVFDLNAMVTFGGVTVPATASGDFNQGGAASAKDVYFTIMPRITTVVPSQLFANQSPVTVQLNGNNFTASSEVLLEGVPLTTEFVPPTALRATVPMQLVAGAKALTVRNPDPIHPGSYVTSAAATLTVVLPQFSLTPNPLTVRQKESGTLTIAIPFTAPAGGITANLTSTDPATATVPATVTIPAGASSATFAVTAPDTTQNRDATVAVHANLNNWLGSSTQVTVRPEPTVNLTPTALLTGQGFSFFLTISLTDPAPVGGLVVALAASTANVVSFPASVTITAGATQAQVTVINSGTGNTAISATPAAGKGFSSGDSCTVTVKPVQTYNIGPTVSSPVGIMVGTTSTPAAPPTPVTPFLSTPVGVAVGAVVKGLSPNSAPIDTQNQVVRVYGSGLGEVTDISFSPSTGITVHAGSLNKAADGSYAEVTVNIAADAPIAPRVTVVKTGMTTATPASPGATQFTVTYPPPVIWSLIPNSSLPGTMTLQVNGRNLYSTSVVTFEPADGIYVSSSISVSSDGTLVSVPITIDPTAAVGRRVVRITAPGGTTSVVMSPANTFGILSVAGDLYTSIVAPQVGVLVPTTPATEASRTYTPFVSLPVGIAVGPIMNGVAPASGAIGTNDLKLRITGSSLDKVNSITFNPSTGITVAPGSLTAAADGTYVEALISIAADAPLTARSVILMAGSYSVPPAAPGANIFRVTLPQPMLYGISPIRNVVGSSFTMTLNGTLLAGATSVSFIPPDGITVANPPTVSSDGIVATVAVTLAANAPTTARAVTITTPGGTTTDIPSTANSFTVTSVPGTTYTPIVSSQVGVMVATAPAPTSAPATYTPIISAQVGVNVPFVPPRPNSDLVGYWKMNGDWTDSSGNGLNGTPVNSPSFSTDKILGSNSGSFGGASDYVAIGNLYGRFPNNAFTVEGWVKASGTGAGGINIIAGGAGAWADYGIGLINDQLMATTVNKNTQVGYYAKSGSTVQTGTWYHVAGTYDGNWLKLYVNGELKNTVYAEWVQNNGSVDFWLGGGQCCSNYNYNGLLDDIALYNRALSASEVTSRYNAGLSGDSSIPASSVSTFGPITSQSVGVIVGYSLSDIDIKHMEPGTTTVVVISGVGLDKVTGVKVAPATGVTVGTITPSPDGSTLSVQLTADTTAPRAVRALVPMIGTTPVSAPVPGSNLLYVGLRPSLVSISPILQTVGNTFTLTINGTSLDSATMVRFEPSDGVTVMNPPVINATGTQATVTVIIDGMAKGGQRVVVVDGPFGPSDNTPGANNTFNVSRPVVQSPAGEMMMAGRSTPAPSAQAGVGWPVHSDLLVLAGQAMPAIPVWRQQTVPVYLASPALDGDTQNPERKKVPHQAEEQFPLLMLAMASRGYRGPPDELAV</sequence>
<dbReference type="Gene3D" id="2.60.40.1220">
    <property type="match status" value="1"/>
</dbReference>
<keyword evidence="5" id="KW-0121">Carboxypeptidase</keyword>
<feature type="compositionally biased region" description="Basic and acidic residues" evidence="3">
    <location>
        <begin position="318"/>
        <end position="338"/>
    </location>
</feature>
<comment type="caution">
    <text evidence="5">The sequence shown here is derived from an EMBL/GenBank/DDBJ whole genome shotgun (WGS) entry which is preliminary data.</text>
</comment>
<evidence type="ECO:0000256" key="1">
    <source>
        <dbReference type="ARBA" id="ARBA00022729"/>
    </source>
</evidence>
<dbReference type="InterPro" id="IPR013784">
    <property type="entry name" value="Carb-bd-like_fold"/>
</dbReference>
<dbReference type="InterPro" id="IPR014756">
    <property type="entry name" value="Ig_E-set"/>
</dbReference>
<dbReference type="Pfam" id="PF13620">
    <property type="entry name" value="CarboxypepD_reg"/>
    <property type="match status" value="3"/>
</dbReference>
<dbReference type="SUPFAM" id="SSF49899">
    <property type="entry name" value="Concanavalin A-like lectins/glucanases"/>
    <property type="match status" value="1"/>
</dbReference>
<dbReference type="PANTHER" id="PTHR23303">
    <property type="entry name" value="CARBOXYPEPTIDASE REGULATORY REGION-CONTAINING"/>
    <property type="match status" value="1"/>
</dbReference>
<dbReference type="GO" id="GO:0004180">
    <property type="term" value="F:carboxypeptidase activity"/>
    <property type="evidence" value="ECO:0007669"/>
    <property type="project" value="UniProtKB-KW"/>
</dbReference>
<dbReference type="SUPFAM" id="SSF49464">
    <property type="entry name" value="Carboxypeptidase regulatory domain-like"/>
    <property type="match status" value="1"/>
</dbReference>
<dbReference type="Pfam" id="PF13205">
    <property type="entry name" value="Big_5"/>
    <property type="match status" value="2"/>
</dbReference>
<dbReference type="InterPro" id="IPR051417">
    <property type="entry name" value="SDr/BOS_complex"/>
</dbReference>
<dbReference type="Gene3D" id="2.60.40.1120">
    <property type="entry name" value="Carboxypeptidase-like, regulatory domain"/>
    <property type="match status" value="5"/>
</dbReference>
<dbReference type="Gene3D" id="2.60.120.200">
    <property type="match status" value="1"/>
</dbReference>
<dbReference type="PANTHER" id="PTHR23303:SF14">
    <property type="entry name" value="BOS COMPLEX SUBUNIT NOMO1-RELATED"/>
    <property type="match status" value="1"/>
</dbReference>
<name>A0A562WRC5_9BACT</name>
<keyword evidence="2" id="KW-1015">Disulfide bond</keyword>
<reference evidence="5 6" key="1">
    <citation type="submission" date="2019-07" db="EMBL/GenBank/DDBJ databases">
        <title>Genomic Encyclopedia of Archaeal and Bacterial Type Strains, Phase II (KMG-II): from individual species to whole genera.</title>
        <authorList>
            <person name="Goeker M."/>
        </authorList>
    </citation>
    <scope>NUCLEOTIDE SEQUENCE [LARGE SCALE GENOMIC DNA]</scope>
    <source>
        <strain evidence="5 6">ATCC BAA-1139</strain>
    </source>
</reference>
<evidence type="ECO:0000256" key="2">
    <source>
        <dbReference type="ARBA" id="ARBA00023157"/>
    </source>
</evidence>
<dbReference type="Gene3D" id="2.60.40.10">
    <property type="entry name" value="Immunoglobulins"/>
    <property type="match status" value="9"/>
</dbReference>
<dbReference type="InterPro" id="IPR032812">
    <property type="entry name" value="SbsA_Ig"/>
</dbReference>
<dbReference type="InterPro" id="IPR008969">
    <property type="entry name" value="CarboxyPept-like_regulatory"/>
</dbReference>
<dbReference type="InterPro" id="IPR014755">
    <property type="entry name" value="Cu-Rt/internalin_Ig-like"/>
</dbReference>
<dbReference type="SUPFAM" id="SSF81296">
    <property type="entry name" value="E set domains"/>
    <property type="match status" value="1"/>
</dbReference>
<dbReference type="Proteomes" id="UP000319449">
    <property type="component" value="Unassembled WGS sequence"/>
</dbReference>
<gene>
    <name evidence="5" type="ORF">JN12_00775</name>
</gene>
<keyword evidence="5" id="KW-0378">Hydrolase</keyword>
<dbReference type="GO" id="GO:0030246">
    <property type="term" value="F:carbohydrate binding"/>
    <property type="evidence" value="ECO:0007669"/>
    <property type="project" value="InterPro"/>
</dbReference>
<evidence type="ECO:0000313" key="6">
    <source>
        <dbReference type="Proteomes" id="UP000319449"/>
    </source>
</evidence>
<dbReference type="InterPro" id="IPR013320">
    <property type="entry name" value="ConA-like_dom_sf"/>
</dbReference>
<organism evidence="5 6">
    <name type="scientific">Geobacter argillaceus</name>
    <dbReference type="NCBI Taxonomy" id="345631"/>
    <lineage>
        <taxon>Bacteria</taxon>
        <taxon>Pseudomonadati</taxon>
        <taxon>Thermodesulfobacteriota</taxon>
        <taxon>Desulfuromonadia</taxon>
        <taxon>Geobacterales</taxon>
        <taxon>Geobacteraceae</taxon>
        <taxon>Geobacter</taxon>
    </lineage>
</organism>
<proteinExistence type="predicted"/>
<evidence type="ECO:0000259" key="4">
    <source>
        <dbReference type="SMART" id="SM00560"/>
    </source>
</evidence>
<keyword evidence="5" id="KW-0645">Protease</keyword>
<evidence type="ECO:0000313" key="5">
    <source>
        <dbReference type="EMBL" id="TWJ32798.1"/>
    </source>
</evidence>
<keyword evidence="1" id="KW-0732">Signal</keyword>
<dbReference type="SMART" id="SM00560">
    <property type="entry name" value="LamGL"/>
    <property type="match status" value="1"/>
</dbReference>
<feature type="region of interest" description="Disordered" evidence="3">
    <location>
        <begin position="318"/>
        <end position="364"/>
    </location>
</feature>
<dbReference type="Pfam" id="PF17957">
    <property type="entry name" value="Big_7"/>
    <property type="match status" value="1"/>
</dbReference>
<keyword evidence="6" id="KW-1185">Reference proteome</keyword>
<dbReference type="InterPro" id="IPR006558">
    <property type="entry name" value="LamG-like"/>
</dbReference>
<dbReference type="EMBL" id="VLLN01000003">
    <property type="protein sequence ID" value="TWJ32798.1"/>
    <property type="molecule type" value="Genomic_DNA"/>
</dbReference>
<dbReference type="Pfam" id="PF13385">
    <property type="entry name" value="Laminin_G_3"/>
    <property type="match status" value="1"/>
</dbReference>
<feature type="domain" description="LamG-like jellyroll fold" evidence="4">
    <location>
        <begin position="5423"/>
        <end position="5556"/>
    </location>
</feature>